<dbReference type="Pfam" id="PF07715">
    <property type="entry name" value="Plug"/>
    <property type="match status" value="1"/>
</dbReference>
<keyword evidence="2 4" id="KW-0472">Membrane</keyword>
<sequence>MYYKRNKLSEIIAATLASAVVMPMAYAQDSEGEDTILEEVVVTGIRGSMERAMDIKRDSSGVVDAISAEDIGKFPNTNLAESLQRIPGVSIDRQNGEGSKVTVRGFGPGFNLVTLNGRTLPTATVGIIGQRDNYTGGQGRSFGFENVAAEGVGGLEVFKTGNALLPSGGIGATIDILTRRPLDYDNTASIALKANADKSVGDSGSAITPEASGLVNWSNDSGTFGIGIFGSYSERDSGAAIGQANDWVVRRANDFFSNTSIVRADGSTSVTNPPADGELYAIPQDSRYDYSEITRERMNGQLVVQFAPTDNLRFTVDYTAVNNQQTEMRSEQTNWFATPFDQLIFDGEGPVSQALFMQENNNGTKDIGFEQTNRATDESIDSFGLNIEWDLFENQTLRFDGHTSSGEARPDNPLGHTATFVTFGAPVILQHSVDWSEGFPIQRYTYDDSIRGNGNGTIDQGDLATQVQRSSTQIQESDVDEFDLRYSFDWDSARLDIGANKRDTSVYVEATTTEQELGTWGMANPGDVEMFAPGLVEKYCMACQFNDFPVGDASEAFRVDATQLFPIFESAYSQNAVSRNSSQNTVEEDITAYYASFQWDTEVFGLPMELNAGVRYEETEVDAYAFQAVPNGITWRSDNDFLITYNASNENVEGSGSYDHFLPNLDLKFDLTDELVARFSYSETIARVPYGNMFAATTAGAPNRPTALGGQTGGSRQNPGLLPLESTNFDVSVEWYYGDSSYVSLGYFNKDVSNFLGTGVFDQPLFGLTDPTAGAPGSRSGDALDIIDSLGVDRSEANMFTLVALIDEFQGDLAAAQAEFEANLVNGALPQDYVDLIATNYDIVGDANDPLMIFRVTQPINNEDANIDGWEFAWQHFFGDSGFGFAGSYTVVNGDIDADPGQDPDANEFALVGLSDTANATLIYENHGWQARVAYNWRDTFLNATNQGGSRSPQFTDEYGQYDLSVSYQLTDHLQVQFDAINVTGEDLVQYRRKEKMVVWAYELEPRYSLGVRYRF</sequence>
<dbReference type="PANTHER" id="PTHR40980:SF3">
    <property type="entry name" value="TONB-DEPENDENT RECEPTOR-LIKE BETA-BARREL DOMAIN-CONTAINING PROTEIN"/>
    <property type="match status" value="1"/>
</dbReference>
<dbReference type="InterPro" id="IPR037066">
    <property type="entry name" value="Plug_dom_sf"/>
</dbReference>
<dbReference type="Proteomes" id="UP000325372">
    <property type="component" value="Unassembled WGS sequence"/>
</dbReference>
<dbReference type="Gene3D" id="2.170.130.10">
    <property type="entry name" value="TonB-dependent receptor, plug domain"/>
    <property type="match status" value="1"/>
</dbReference>
<dbReference type="RefSeq" id="WP_150864752.1">
    <property type="nucleotide sequence ID" value="NZ_VYXP01000007.1"/>
</dbReference>
<dbReference type="Gene3D" id="2.40.170.20">
    <property type="entry name" value="TonB-dependent receptor, beta-barrel domain"/>
    <property type="match status" value="1"/>
</dbReference>
<keyword evidence="4" id="KW-0798">TonB box</keyword>
<comment type="subcellular location">
    <subcellularLocation>
        <location evidence="1 4">Cell outer membrane</location>
    </subcellularLocation>
</comment>
<organism evidence="9 10">
    <name type="scientific">Marinihelvus fidelis</name>
    <dbReference type="NCBI Taxonomy" id="2613842"/>
    <lineage>
        <taxon>Bacteria</taxon>
        <taxon>Pseudomonadati</taxon>
        <taxon>Pseudomonadota</taxon>
        <taxon>Gammaproteobacteria</taxon>
        <taxon>Chromatiales</taxon>
        <taxon>Wenzhouxiangellaceae</taxon>
        <taxon>Marinihelvus</taxon>
    </lineage>
</organism>
<comment type="similarity">
    <text evidence="4">Belongs to the TonB-dependent receptor family.</text>
</comment>
<name>A0A5N0T6Q4_9GAMM</name>
<evidence type="ECO:0000256" key="1">
    <source>
        <dbReference type="ARBA" id="ARBA00004442"/>
    </source>
</evidence>
<feature type="region of interest" description="Disordered" evidence="5">
    <location>
        <begin position="702"/>
        <end position="721"/>
    </location>
</feature>
<evidence type="ECO:0000256" key="5">
    <source>
        <dbReference type="SAM" id="MobiDB-lite"/>
    </source>
</evidence>
<evidence type="ECO:0000259" key="8">
    <source>
        <dbReference type="Pfam" id="PF07715"/>
    </source>
</evidence>
<evidence type="ECO:0000256" key="4">
    <source>
        <dbReference type="RuleBase" id="RU003357"/>
    </source>
</evidence>
<gene>
    <name evidence="9" type="ORF">F3N42_12150</name>
</gene>
<dbReference type="AlphaFoldDB" id="A0A5N0T6Q4"/>
<evidence type="ECO:0000256" key="6">
    <source>
        <dbReference type="SAM" id="SignalP"/>
    </source>
</evidence>
<evidence type="ECO:0000259" key="7">
    <source>
        <dbReference type="Pfam" id="PF00593"/>
    </source>
</evidence>
<evidence type="ECO:0000313" key="9">
    <source>
        <dbReference type="EMBL" id="KAA9130448.1"/>
    </source>
</evidence>
<dbReference type="EMBL" id="VYXP01000007">
    <property type="protein sequence ID" value="KAA9130448.1"/>
    <property type="molecule type" value="Genomic_DNA"/>
</dbReference>
<keyword evidence="3" id="KW-0998">Cell outer membrane</keyword>
<dbReference type="InterPro" id="IPR036942">
    <property type="entry name" value="Beta-barrel_TonB_sf"/>
</dbReference>
<comment type="caution">
    <text evidence="9">The sequence shown here is derived from an EMBL/GenBank/DDBJ whole genome shotgun (WGS) entry which is preliminary data.</text>
</comment>
<protein>
    <submittedName>
        <fullName evidence="9">TonB-dependent receptor</fullName>
    </submittedName>
</protein>
<keyword evidence="10" id="KW-1185">Reference proteome</keyword>
<feature type="domain" description="TonB-dependent receptor plug" evidence="8">
    <location>
        <begin position="56"/>
        <end position="172"/>
    </location>
</feature>
<dbReference type="GO" id="GO:0009279">
    <property type="term" value="C:cell outer membrane"/>
    <property type="evidence" value="ECO:0007669"/>
    <property type="project" value="UniProtKB-SubCell"/>
</dbReference>
<reference evidence="9 10" key="1">
    <citation type="submission" date="2019-09" db="EMBL/GenBank/DDBJ databases">
        <title>Wenzhouxiangella sp. Genome sequencing and assembly.</title>
        <authorList>
            <person name="Zhang R."/>
        </authorList>
    </citation>
    <scope>NUCLEOTIDE SEQUENCE [LARGE SCALE GENOMIC DNA]</scope>
    <source>
        <strain evidence="9 10">W260</strain>
    </source>
</reference>
<evidence type="ECO:0000313" key="10">
    <source>
        <dbReference type="Proteomes" id="UP000325372"/>
    </source>
</evidence>
<dbReference type="InterPro" id="IPR012910">
    <property type="entry name" value="Plug_dom"/>
</dbReference>
<keyword evidence="6" id="KW-0732">Signal</keyword>
<dbReference type="NCBIfam" id="TIGR01782">
    <property type="entry name" value="TonB-Xanth-Caul"/>
    <property type="match status" value="1"/>
</dbReference>
<feature type="chain" id="PRO_5024329616" evidence="6">
    <location>
        <begin position="28"/>
        <end position="1016"/>
    </location>
</feature>
<keyword evidence="9" id="KW-0675">Receptor</keyword>
<dbReference type="PANTHER" id="PTHR40980">
    <property type="entry name" value="PLUG DOMAIN-CONTAINING PROTEIN"/>
    <property type="match status" value="1"/>
</dbReference>
<dbReference type="InterPro" id="IPR000531">
    <property type="entry name" value="Beta-barrel_TonB"/>
</dbReference>
<accession>A0A5N0T6Q4</accession>
<proteinExistence type="inferred from homology"/>
<feature type="signal peptide" evidence="6">
    <location>
        <begin position="1"/>
        <end position="27"/>
    </location>
</feature>
<evidence type="ECO:0000256" key="2">
    <source>
        <dbReference type="ARBA" id="ARBA00023136"/>
    </source>
</evidence>
<dbReference type="SUPFAM" id="SSF56935">
    <property type="entry name" value="Porins"/>
    <property type="match status" value="1"/>
</dbReference>
<feature type="domain" description="TonB-dependent receptor-like beta-barrel" evidence="7">
    <location>
        <begin position="438"/>
        <end position="983"/>
    </location>
</feature>
<dbReference type="Pfam" id="PF00593">
    <property type="entry name" value="TonB_dep_Rec_b-barrel"/>
    <property type="match status" value="1"/>
</dbReference>
<dbReference type="InterPro" id="IPR010104">
    <property type="entry name" value="TonB_rcpt_bac"/>
</dbReference>
<evidence type="ECO:0000256" key="3">
    <source>
        <dbReference type="ARBA" id="ARBA00023237"/>
    </source>
</evidence>